<dbReference type="PANTHER" id="PTHR12277:SF81">
    <property type="entry name" value="PROTEIN ABHD13"/>
    <property type="match status" value="1"/>
</dbReference>
<dbReference type="Proteomes" id="UP000680067">
    <property type="component" value="Unassembled WGS sequence"/>
</dbReference>
<reference evidence="2" key="1">
    <citation type="submission" date="2021-04" db="EMBL/GenBank/DDBJ databases">
        <title>novel species isolated from subtropical streams in China.</title>
        <authorList>
            <person name="Lu H."/>
        </authorList>
    </citation>
    <scope>NUCLEOTIDE SEQUENCE</scope>
    <source>
        <strain evidence="2">LFS511W</strain>
    </source>
</reference>
<dbReference type="Pfam" id="PF12146">
    <property type="entry name" value="Hydrolase_4"/>
    <property type="match status" value="1"/>
</dbReference>
<feature type="domain" description="Serine aminopeptidase S33" evidence="1">
    <location>
        <begin position="113"/>
        <end position="204"/>
    </location>
</feature>
<keyword evidence="2" id="KW-0378">Hydrolase</keyword>
<dbReference type="SUPFAM" id="SSF53474">
    <property type="entry name" value="alpha/beta-Hydrolases"/>
    <property type="match status" value="1"/>
</dbReference>
<comment type="caution">
    <text evidence="2">The sequence shown here is derived from an EMBL/GenBank/DDBJ whole genome shotgun (WGS) entry which is preliminary data.</text>
</comment>
<evidence type="ECO:0000313" key="2">
    <source>
        <dbReference type="EMBL" id="MBR7783869.1"/>
    </source>
</evidence>
<gene>
    <name evidence="2" type="ORF">KDM89_17115</name>
</gene>
<accession>A0A941DPM9</accession>
<evidence type="ECO:0000259" key="1">
    <source>
        <dbReference type="Pfam" id="PF12146"/>
    </source>
</evidence>
<dbReference type="EMBL" id="JAGSPN010000015">
    <property type="protein sequence ID" value="MBR7783869.1"/>
    <property type="molecule type" value="Genomic_DNA"/>
</dbReference>
<dbReference type="GO" id="GO:0016787">
    <property type="term" value="F:hydrolase activity"/>
    <property type="evidence" value="ECO:0007669"/>
    <property type="project" value="UniProtKB-KW"/>
</dbReference>
<dbReference type="InterPro" id="IPR022742">
    <property type="entry name" value="Hydrolase_4"/>
</dbReference>
<organism evidence="2 3">
    <name type="scientific">Undibacterium luofuense</name>
    <dbReference type="NCBI Taxonomy" id="2828733"/>
    <lineage>
        <taxon>Bacteria</taxon>
        <taxon>Pseudomonadati</taxon>
        <taxon>Pseudomonadota</taxon>
        <taxon>Betaproteobacteria</taxon>
        <taxon>Burkholderiales</taxon>
        <taxon>Oxalobacteraceae</taxon>
        <taxon>Undibacterium</taxon>
    </lineage>
</organism>
<keyword evidence="3" id="KW-1185">Reference proteome</keyword>
<proteinExistence type="predicted"/>
<dbReference type="PANTHER" id="PTHR12277">
    <property type="entry name" value="ALPHA/BETA HYDROLASE DOMAIN-CONTAINING PROTEIN"/>
    <property type="match status" value="1"/>
</dbReference>
<name>A0A941DPM9_9BURK</name>
<dbReference type="PROSITE" id="PS51257">
    <property type="entry name" value="PROKAR_LIPOPROTEIN"/>
    <property type="match status" value="1"/>
</dbReference>
<dbReference type="RefSeq" id="WP_212689139.1">
    <property type="nucleotide sequence ID" value="NZ_JAGSPN010000015.1"/>
</dbReference>
<dbReference type="AlphaFoldDB" id="A0A941DPM9"/>
<dbReference type="InterPro" id="IPR029058">
    <property type="entry name" value="AB_hydrolase_fold"/>
</dbReference>
<sequence length="291" mass="31524">MARLFPAVSLTLLAGTTLTGCMNIHVPDNAFLRPDSATGYQYSGPVSTEKIQKASPGATLNDIELQSADQQVLKGIQALPPKTLDGVTVLYFGGNLSHADDNIPFLLRNTANCAVPLYTFDYRGYGRTTGTPDTKSLKEDALKIYDEVRSRVQGKLIVHGHSLGSFMAGYIAQHRQPDGLVLETTATRVDEVVPLMTPWLLRPFTKVSYAPSILEIDNRVAVSQYRGKVLVISGEKDQQTPAELGLAVFNAIPSADKQFMNIAGAGHSGLMARADVQQSYCAVVNQLAQTR</sequence>
<evidence type="ECO:0000313" key="3">
    <source>
        <dbReference type="Proteomes" id="UP000680067"/>
    </source>
</evidence>
<dbReference type="Gene3D" id="3.40.50.1820">
    <property type="entry name" value="alpha/beta hydrolase"/>
    <property type="match status" value="1"/>
</dbReference>
<protein>
    <submittedName>
        <fullName evidence="2">Alpha/beta fold hydrolase</fullName>
    </submittedName>
</protein>